<organism evidence="4 5">
    <name type="scientific">Limnospira indica PCC 8005</name>
    <dbReference type="NCBI Taxonomy" id="376219"/>
    <lineage>
        <taxon>Bacteria</taxon>
        <taxon>Bacillati</taxon>
        <taxon>Cyanobacteriota</taxon>
        <taxon>Cyanophyceae</taxon>
        <taxon>Oscillatoriophycideae</taxon>
        <taxon>Oscillatoriales</taxon>
        <taxon>Sirenicapillariaceae</taxon>
        <taxon>Limnospira</taxon>
    </lineage>
</organism>
<comment type="similarity">
    <text evidence="1">Belongs to the EamA transporter family.</text>
</comment>
<dbReference type="RefSeq" id="WP_008050687.1">
    <property type="nucleotide sequence ID" value="NZ_FO818640.1"/>
</dbReference>
<dbReference type="GO" id="GO:0016020">
    <property type="term" value="C:membrane"/>
    <property type="evidence" value="ECO:0007669"/>
    <property type="project" value="InterPro"/>
</dbReference>
<feature type="transmembrane region" description="Helical" evidence="2">
    <location>
        <begin position="103"/>
        <end position="125"/>
    </location>
</feature>
<keyword evidence="2" id="KW-1133">Transmembrane helix</keyword>
<dbReference type="Gene3D" id="1.10.3730.20">
    <property type="match status" value="1"/>
</dbReference>
<sequence>MKTLNKSPHWLVIAIVFLGVVAISTGSIFVRLAIDAAGLRGVGFSLLISASRLSIAALLLTPTWGRVSWRTYKREAIFYAIGAGICLATHFSVWITSLSYTSIAASTTIVTTSSIWVAVLSWLWWHERPGKATILGMTIALSGGMIIGLADTKLSTVASNPIAGNILALMGAITAALYLMLGREAQQRGLSLSAYIAIAYTVGAMILLPLPLLWGVNYTGHSATVYFYLILMGLVPQLIGHTSFNWAVNRTSPTLVTLAILLEPVAASFLGYLLFAEVPSRRLILGAIVILTGVAIATRGNNASKTESNPQETATP</sequence>
<evidence type="ECO:0000256" key="1">
    <source>
        <dbReference type="ARBA" id="ARBA00007362"/>
    </source>
</evidence>
<feature type="domain" description="EamA" evidence="3">
    <location>
        <begin position="163"/>
        <end position="297"/>
    </location>
</feature>
<keyword evidence="5" id="KW-1185">Reference proteome</keyword>
<evidence type="ECO:0000259" key="3">
    <source>
        <dbReference type="Pfam" id="PF00892"/>
    </source>
</evidence>
<dbReference type="InterPro" id="IPR037185">
    <property type="entry name" value="EmrE-like"/>
</dbReference>
<accession>A0A9P1KF87</accession>
<name>A0A9P1KF87_9CYAN</name>
<keyword evidence="2" id="KW-0472">Membrane</keyword>
<feature type="transmembrane region" description="Helical" evidence="2">
    <location>
        <begin position="46"/>
        <end position="64"/>
    </location>
</feature>
<evidence type="ECO:0000313" key="4">
    <source>
        <dbReference type="EMBL" id="CDM95070.1"/>
    </source>
</evidence>
<dbReference type="InterPro" id="IPR000620">
    <property type="entry name" value="EamA_dom"/>
</dbReference>
<dbReference type="SUPFAM" id="SSF103481">
    <property type="entry name" value="Multidrug resistance efflux transporter EmrE"/>
    <property type="match status" value="2"/>
</dbReference>
<feature type="transmembrane region" description="Helical" evidence="2">
    <location>
        <begin position="255"/>
        <end position="275"/>
    </location>
</feature>
<gene>
    <name evidence="4" type="ORF">ARTHRO_30336</name>
</gene>
<dbReference type="Pfam" id="PF00892">
    <property type="entry name" value="EamA"/>
    <property type="match status" value="2"/>
</dbReference>
<feature type="transmembrane region" description="Helical" evidence="2">
    <location>
        <begin position="12"/>
        <end position="34"/>
    </location>
</feature>
<feature type="transmembrane region" description="Helical" evidence="2">
    <location>
        <begin position="132"/>
        <end position="150"/>
    </location>
</feature>
<feature type="transmembrane region" description="Helical" evidence="2">
    <location>
        <begin position="193"/>
        <end position="214"/>
    </location>
</feature>
<protein>
    <submittedName>
        <fullName evidence="4">Permease</fullName>
    </submittedName>
</protein>
<dbReference type="PANTHER" id="PTHR22911:SF76">
    <property type="entry name" value="EAMA DOMAIN-CONTAINING PROTEIN"/>
    <property type="match status" value="1"/>
</dbReference>
<dbReference type="EMBL" id="FO818640">
    <property type="protein sequence ID" value="CDM95070.1"/>
    <property type="molecule type" value="Genomic_DNA"/>
</dbReference>
<evidence type="ECO:0000256" key="2">
    <source>
        <dbReference type="SAM" id="Phobius"/>
    </source>
</evidence>
<dbReference type="Proteomes" id="UP000032946">
    <property type="component" value="Chromosome"/>
</dbReference>
<reference evidence="4 5" key="1">
    <citation type="submission" date="2014-02" db="EMBL/GenBank/DDBJ databases">
        <authorList>
            <person name="Genoscope - CEA"/>
        </authorList>
    </citation>
    <scope>NUCLEOTIDE SEQUENCE [LARGE SCALE GENOMIC DNA]</scope>
    <source>
        <strain evidence="4 5">PCC 8005</strain>
    </source>
</reference>
<feature type="transmembrane region" description="Helical" evidence="2">
    <location>
        <begin position="281"/>
        <end position="298"/>
    </location>
</feature>
<dbReference type="AlphaFoldDB" id="A0A9P1KF87"/>
<dbReference type="PANTHER" id="PTHR22911">
    <property type="entry name" value="ACYL-MALONYL CONDENSING ENZYME-RELATED"/>
    <property type="match status" value="1"/>
</dbReference>
<feature type="domain" description="EamA" evidence="3">
    <location>
        <begin position="13"/>
        <end position="147"/>
    </location>
</feature>
<feature type="transmembrane region" description="Helical" evidence="2">
    <location>
        <begin position="162"/>
        <end position="181"/>
    </location>
</feature>
<keyword evidence="2" id="KW-0812">Transmembrane</keyword>
<proteinExistence type="inferred from homology"/>
<feature type="transmembrane region" description="Helical" evidence="2">
    <location>
        <begin position="226"/>
        <end position="248"/>
    </location>
</feature>
<evidence type="ECO:0000313" key="5">
    <source>
        <dbReference type="Proteomes" id="UP000032946"/>
    </source>
</evidence>
<feature type="transmembrane region" description="Helical" evidence="2">
    <location>
        <begin position="76"/>
        <end position="97"/>
    </location>
</feature>